<evidence type="ECO:0000313" key="1">
    <source>
        <dbReference type="EMBL" id="KIN06781.1"/>
    </source>
</evidence>
<feature type="non-terminal residue" evidence="1">
    <location>
        <position position="129"/>
    </location>
</feature>
<gene>
    <name evidence="1" type="ORF">OIDMADRAFT_15929</name>
</gene>
<dbReference type="Proteomes" id="UP000054321">
    <property type="component" value="Unassembled WGS sequence"/>
</dbReference>
<dbReference type="AlphaFoldDB" id="A0A0C3HEX1"/>
<protein>
    <submittedName>
        <fullName evidence="1">Uncharacterized protein</fullName>
    </submittedName>
</protein>
<dbReference type="InParanoid" id="A0A0C3HEX1"/>
<keyword evidence="2" id="KW-1185">Reference proteome</keyword>
<proteinExistence type="predicted"/>
<name>A0A0C3HEX1_OIDMZ</name>
<evidence type="ECO:0000313" key="2">
    <source>
        <dbReference type="Proteomes" id="UP000054321"/>
    </source>
</evidence>
<dbReference type="OrthoDB" id="5343383at2759"/>
<accession>A0A0C3HEX1</accession>
<reference evidence="2" key="2">
    <citation type="submission" date="2015-01" db="EMBL/GenBank/DDBJ databases">
        <title>Evolutionary Origins and Diversification of the Mycorrhizal Mutualists.</title>
        <authorList>
            <consortium name="DOE Joint Genome Institute"/>
            <consortium name="Mycorrhizal Genomics Consortium"/>
            <person name="Kohler A."/>
            <person name="Kuo A."/>
            <person name="Nagy L.G."/>
            <person name="Floudas D."/>
            <person name="Copeland A."/>
            <person name="Barry K.W."/>
            <person name="Cichocki N."/>
            <person name="Veneault-Fourrey C."/>
            <person name="LaButti K."/>
            <person name="Lindquist E.A."/>
            <person name="Lipzen A."/>
            <person name="Lundell T."/>
            <person name="Morin E."/>
            <person name="Murat C."/>
            <person name="Riley R."/>
            <person name="Ohm R."/>
            <person name="Sun H."/>
            <person name="Tunlid A."/>
            <person name="Henrissat B."/>
            <person name="Grigoriev I.V."/>
            <person name="Hibbett D.S."/>
            <person name="Martin F."/>
        </authorList>
    </citation>
    <scope>NUCLEOTIDE SEQUENCE [LARGE SCALE GENOMIC DNA]</scope>
    <source>
        <strain evidence="2">Zn</strain>
    </source>
</reference>
<reference evidence="1 2" key="1">
    <citation type="submission" date="2014-04" db="EMBL/GenBank/DDBJ databases">
        <authorList>
            <consortium name="DOE Joint Genome Institute"/>
            <person name="Kuo A."/>
            <person name="Martino E."/>
            <person name="Perotto S."/>
            <person name="Kohler A."/>
            <person name="Nagy L.G."/>
            <person name="Floudas D."/>
            <person name="Copeland A."/>
            <person name="Barry K.W."/>
            <person name="Cichocki N."/>
            <person name="Veneault-Fourrey C."/>
            <person name="LaButti K."/>
            <person name="Lindquist E.A."/>
            <person name="Lipzen A."/>
            <person name="Lundell T."/>
            <person name="Morin E."/>
            <person name="Murat C."/>
            <person name="Sun H."/>
            <person name="Tunlid A."/>
            <person name="Henrissat B."/>
            <person name="Grigoriev I.V."/>
            <person name="Hibbett D.S."/>
            <person name="Martin F."/>
            <person name="Nordberg H.P."/>
            <person name="Cantor M.N."/>
            <person name="Hua S.X."/>
        </authorList>
    </citation>
    <scope>NUCLEOTIDE SEQUENCE [LARGE SCALE GENOMIC DNA]</scope>
    <source>
        <strain evidence="1 2">Zn</strain>
    </source>
</reference>
<organism evidence="1 2">
    <name type="scientific">Oidiodendron maius (strain Zn)</name>
    <dbReference type="NCBI Taxonomy" id="913774"/>
    <lineage>
        <taxon>Eukaryota</taxon>
        <taxon>Fungi</taxon>
        <taxon>Dikarya</taxon>
        <taxon>Ascomycota</taxon>
        <taxon>Pezizomycotina</taxon>
        <taxon>Leotiomycetes</taxon>
        <taxon>Leotiomycetes incertae sedis</taxon>
        <taxon>Myxotrichaceae</taxon>
        <taxon>Oidiodendron</taxon>
    </lineage>
</organism>
<dbReference type="HOGENOM" id="CLU_1953977_0_0_1"/>
<sequence length="129" mass="15476">MNGPPKQAIEYRRHKEVEERSGTLEYHYAPLVPAAKYLRTLINCYRPLDRIPLMDAYHSDQDFGKEVHRDGLNWYYEKIQDEQSSILALYKECGWPDNWDRATFVEKWTVLEEVLKQRGQERINQFQRG</sequence>
<dbReference type="EMBL" id="KN832870">
    <property type="protein sequence ID" value="KIN06781.1"/>
    <property type="molecule type" value="Genomic_DNA"/>
</dbReference>